<evidence type="ECO:0000256" key="8">
    <source>
        <dbReference type="ARBA" id="ARBA00022833"/>
    </source>
</evidence>
<feature type="transmembrane region" description="Helical" evidence="12">
    <location>
        <begin position="174"/>
        <end position="197"/>
    </location>
</feature>
<keyword evidence="6" id="KW-0479">Metal-binding</keyword>
<feature type="transmembrane region" description="Helical" evidence="12">
    <location>
        <begin position="7"/>
        <end position="26"/>
    </location>
</feature>
<dbReference type="PANTHER" id="PTHR39188">
    <property type="entry name" value="MEMBRANE-ASSOCIATED ZINC METALLOPROTEASE M50B"/>
    <property type="match status" value="1"/>
</dbReference>
<dbReference type="CDD" id="cd06164">
    <property type="entry name" value="S2P-M50_SpoIVFB_CBS"/>
    <property type="match status" value="1"/>
</dbReference>
<feature type="domain" description="Peptidase M50" evidence="13">
    <location>
        <begin position="43"/>
        <end position="116"/>
    </location>
</feature>
<keyword evidence="4 14" id="KW-0645">Protease</keyword>
<keyword evidence="15" id="KW-1185">Reference proteome</keyword>
<dbReference type="GO" id="GO:0046872">
    <property type="term" value="F:metal ion binding"/>
    <property type="evidence" value="ECO:0007669"/>
    <property type="project" value="UniProtKB-KW"/>
</dbReference>
<comment type="subcellular location">
    <subcellularLocation>
        <location evidence="2">Membrane</location>
        <topology evidence="2">Multi-pass membrane protein</topology>
    </subcellularLocation>
</comment>
<evidence type="ECO:0000256" key="6">
    <source>
        <dbReference type="ARBA" id="ARBA00022723"/>
    </source>
</evidence>
<dbReference type="PANTHER" id="PTHR39188:SF3">
    <property type="entry name" value="STAGE IV SPORULATION PROTEIN FB"/>
    <property type="match status" value="1"/>
</dbReference>
<comment type="similarity">
    <text evidence="3">Belongs to the peptidase M50B family.</text>
</comment>
<evidence type="ECO:0000256" key="9">
    <source>
        <dbReference type="ARBA" id="ARBA00022989"/>
    </source>
</evidence>
<keyword evidence="8" id="KW-0862">Zinc</keyword>
<evidence type="ECO:0000256" key="1">
    <source>
        <dbReference type="ARBA" id="ARBA00001947"/>
    </source>
</evidence>
<evidence type="ECO:0000259" key="13">
    <source>
        <dbReference type="Pfam" id="PF02163"/>
    </source>
</evidence>
<feature type="transmembrane region" description="Helical" evidence="12">
    <location>
        <begin position="32"/>
        <end position="53"/>
    </location>
</feature>
<keyword evidence="5 12" id="KW-0812">Transmembrane</keyword>
<dbReference type="Pfam" id="PF02163">
    <property type="entry name" value="Peptidase_M50"/>
    <property type="match status" value="1"/>
</dbReference>
<comment type="cofactor">
    <cofactor evidence="1">
        <name>Zn(2+)</name>
        <dbReference type="ChEBI" id="CHEBI:29105"/>
    </cofactor>
</comment>
<gene>
    <name evidence="14" type="ORF">K0B96_08450</name>
</gene>
<evidence type="ECO:0000313" key="14">
    <source>
        <dbReference type="EMBL" id="QYM80617.1"/>
    </source>
</evidence>
<dbReference type="KEGG" id="ole:K0B96_08450"/>
<protein>
    <submittedName>
        <fullName evidence="14">Site-2 protease family protein</fullName>
    </submittedName>
</protein>
<organism evidence="14 15">
    <name type="scientific">Horticoccus luteus</name>
    <dbReference type="NCBI Taxonomy" id="2862869"/>
    <lineage>
        <taxon>Bacteria</taxon>
        <taxon>Pseudomonadati</taxon>
        <taxon>Verrucomicrobiota</taxon>
        <taxon>Opitutia</taxon>
        <taxon>Opitutales</taxon>
        <taxon>Opitutaceae</taxon>
        <taxon>Horticoccus</taxon>
    </lineage>
</organism>
<feature type="transmembrane region" description="Helical" evidence="12">
    <location>
        <begin position="209"/>
        <end position="227"/>
    </location>
</feature>
<name>A0A8F9XHU1_9BACT</name>
<dbReference type="EMBL" id="CP080507">
    <property type="protein sequence ID" value="QYM80617.1"/>
    <property type="molecule type" value="Genomic_DNA"/>
</dbReference>
<evidence type="ECO:0000256" key="3">
    <source>
        <dbReference type="ARBA" id="ARBA00007931"/>
    </source>
</evidence>
<evidence type="ECO:0000313" key="15">
    <source>
        <dbReference type="Proteomes" id="UP000825051"/>
    </source>
</evidence>
<proteinExistence type="inferred from homology"/>
<keyword evidence="10" id="KW-0482">Metalloprotease</keyword>
<evidence type="ECO:0000256" key="4">
    <source>
        <dbReference type="ARBA" id="ARBA00022670"/>
    </source>
</evidence>
<keyword evidence="7" id="KW-0378">Hydrolase</keyword>
<dbReference type="AlphaFoldDB" id="A0A8F9XHU1"/>
<dbReference type="GO" id="GO:0008237">
    <property type="term" value="F:metallopeptidase activity"/>
    <property type="evidence" value="ECO:0007669"/>
    <property type="project" value="UniProtKB-KW"/>
</dbReference>
<evidence type="ECO:0000256" key="5">
    <source>
        <dbReference type="ARBA" id="ARBA00022692"/>
    </source>
</evidence>
<keyword evidence="9 12" id="KW-1133">Transmembrane helix</keyword>
<feature type="transmembrane region" description="Helical" evidence="12">
    <location>
        <begin position="94"/>
        <end position="115"/>
    </location>
</feature>
<evidence type="ECO:0000256" key="7">
    <source>
        <dbReference type="ARBA" id="ARBA00022801"/>
    </source>
</evidence>
<accession>A0A8F9XHU1</accession>
<dbReference type="GO" id="GO:0006508">
    <property type="term" value="P:proteolysis"/>
    <property type="evidence" value="ECO:0007669"/>
    <property type="project" value="UniProtKB-KW"/>
</dbReference>
<evidence type="ECO:0000256" key="12">
    <source>
        <dbReference type="SAM" id="Phobius"/>
    </source>
</evidence>
<reference evidence="14" key="1">
    <citation type="submission" date="2021-08" db="EMBL/GenBank/DDBJ databases">
        <title>Genome of a novel bacterium of the phylum Verrucomicrobia, Oleiharenicola sp. KSB-15.</title>
        <authorList>
            <person name="Chung J.-H."/>
            <person name="Ahn J.-H."/>
            <person name="Yoon Y."/>
            <person name="Kim D.-Y."/>
            <person name="An S.-H."/>
            <person name="Park I."/>
            <person name="Yeon J."/>
        </authorList>
    </citation>
    <scope>NUCLEOTIDE SEQUENCE</scope>
    <source>
        <strain evidence="14">KSB-15</strain>
    </source>
</reference>
<dbReference type="GO" id="GO:0016020">
    <property type="term" value="C:membrane"/>
    <property type="evidence" value="ECO:0007669"/>
    <property type="project" value="UniProtKB-SubCell"/>
</dbReference>
<dbReference type="RefSeq" id="WP_220166059.1">
    <property type="nucleotide sequence ID" value="NZ_CP080507.1"/>
</dbReference>
<evidence type="ECO:0000256" key="11">
    <source>
        <dbReference type="ARBA" id="ARBA00023136"/>
    </source>
</evidence>
<keyword evidence="11 12" id="KW-0472">Membrane</keyword>
<evidence type="ECO:0000256" key="10">
    <source>
        <dbReference type="ARBA" id="ARBA00023049"/>
    </source>
</evidence>
<dbReference type="InterPro" id="IPR008915">
    <property type="entry name" value="Peptidase_M50"/>
</dbReference>
<sequence length="255" mass="28408">MNLFRVRGIQVAVHASFFLLLGYIAWEGEKAAGLPGALWSATAVCAFFACVVLHELGHSFTAMHFGIRVPRILLMPIGGMAQFDRIPREPRQELLITVAGPLVNFALAGLLWLAVSFPAGWMQVEIPRSVGDLGRQLFVANLVMGIFNFLPAFPMDGGRILRALLAFRLPYLRATWWAATAGKVVAGSCIVLVLLWPADAAWEQRGLRAALFLFIFIAGETEYRMLMRHEREEEHWRRTLARLAATRTDPPVLSP</sequence>
<dbReference type="Proteomes" id="UP000825051">
    <property type="component" value="Chromosome"/>
</dbReference>
<feature type="transmembrane region" description="Helical" evidence="12">
    <location>
        <begin position="135"/>
        <end position="153"/>
    </location>
</feature>
<evidence type="ECO:0000256" key="2">
    <source>
        <dbReference type="ARBA" id="ARBA00004141"/>
    </source>
</evidence>